<feature type="chain" id="PRO_5041250645" description="UDP-glycosyltransferases domain-containing protein" evidence="5">
    <location>
        <begin position="19"/>
        <end position="2007"/>
    </location>
</feature>
<feature type="transmembrane region" description="Helical" evidence="4">
    <location>
        <begin position="1969"/>
        <end position="1992"/>
    </location>
</feature>
<evidence type="ECO:0000256" key="2">
    <source>
        <dbReference type="ARBA" id="ARBA00022676"/>
    </source>
</evidence>
<dbReference type="FunFam" id="3.40.50.2000:FF:000050">
    <property type="entry name" value="UDP-glucuronosyltransferase"/>
    <property type="match status" value="4"/>
</dbReference>
<dbReference type="SUPFAM" id="SSF53756">
    <property type="entry name" value="UDP-Glycosyltransferase/glycogen phosphorylase"/>
    <property type="match status" value="4"/>
</dbReference>
<feature type="signal peptide" evidence="5">
    <location>
        <begin position="1"/>
        <end position="18"/>
    </location>
</feature>
<name>A0AA38HR68_9CUCU</name>
<dbReference type="Pfam" id="PF00201">
    <property type="entry name" value="UDPGT"/>
    <property type="match status" value="4"/>
</dbReference>
<keyword evidence="3" id="KW-0808">Transferase</keyword>
<dbReference type="PANTHER" id="PTHR48043">
    <property type="entry name" value="EG:EG0003.4 PROTEIN-RELATED"/>
    <property type="match status" value="1"/>
</dbReference>
<sequence>MNLVIILLALAAFQSVHCANILGIFPTRGRSHYIVASSLMRGLAEKGHNVTVIASFEEKTPPKNGTYKNILITHPSDVKKFDLFALEQMNFVTFTMTINFMGNYYTEAVLSHPKVQELLMSDQTFDVVIVEQFVDDALKVFAYHYKAPLVLFIACGSHSWINPLVGNPGPPSYVPEQNIHFRQTRFLDRLRNTIVYIFGELNRNLLFFPQQEKIMKMYFSEAPALNELVYNASLVLLNSHWSTNMAVPRVPNMVDLGGIHVKPPQVLPQDLKEYLDGAKEGVIYFNMGSVLQSVNFPVKKREAFIKVFAKLKQKVLWKWEGDVLPNKPANVRVQKWMPQQDILGHPNIKAFVTHGGLLSLIESVYHGVPILAVPVYGDQVWNSVEASTNGLGSYVLYGDLNEDNLEKALKDVLHNPRYRQNMKVRSKIMRDRRHKPIDDADYWIQYVIRYKGAAHLKVPGLQLPWYQYLLLDVALFMLIVVLLASYLFYYVTKIVMKIVVPLLWTLILVQGTQCAKILGVFPVHTKSHYFLGSSLMRGLAEKGHEVTVLNTFGEKNPPKNGSYRDIILTSEMTQSDGVDYDLFQIVKQNFIVHSLYLNWMGNSVTETTLSHPKVQELVNSGEKFDVVIIEQFINDGLKVLAHQFQAPLVLFSTFGSNAWINSLVGNPAPPSYVPEQHIVFDSSNFLDRLRNSIIHTFGYINRHFLFFPAQNQIVKKYFPDAPDLDVLLYNASLVLLNSHLSTNMAVPRVPNMVDIGGFHLKPPKTLPQELQKYLDEAKHGVIYFSMGSGLQSTNLPVEKRDALVRVFSKLKQNVLWKWESDVLPGQPKNVKVWKWLPQQDILAHPNIKAFITHGGLLSLIESVYHAVPVIAIPVFGDQIWNAKEAAANGLGRCIPYSQLDESKFGEALNDVLNNQRYRDNMKRRSKVMHDRRHTPLDDVDYWIRYVIRHQGALHLRVAGLDLPWYQYLALDVVLFIVAVILLVFYSFYVLIKIVKKIRNARMQGTKCAKILGVFPIHAKSHYFLGSSLMRGLAEKGHDVTVLNTFGEKNPPKNGSYRDIILTSEMTQDGVAYDLFQIVDQNFVIYNLFMNWMGNTVTEITLGHPEVQKLLNSGEKFDVVIMEQFVNDGLKVLAHQFQAPLVLFSTCGSNAWINPLVGNPAPPSYVPEQNIVFHSSNFFDRLRNSIIYTYGYINRHLMFFPAQNKIVKKYFPDAPDLDVLLYNASLVLLNSHLSTNMAVPRVPNMVDIGGFHLKPPKKLPQDLQTYLDEAKNGVIYFSMGSGLQSTNLPVEKRDALLRVFSKLKQNVLWKWESDVLPGQPANVKLGKWLPQQDILAHPNIKAFITHGGLLSLIESVYHAVPILAIPVFGDQIWNAEEAAANGLGRCIPYSQLDESKFEEALNDVLNNQRYRDNMKRRSKVMHDRRHTPLDDADYWIRYVIRHQGAPHLKVAGLELPWYQYLALDVVLFIVAVIFVWLTQFLQALESNKDKLKMNVVLITIAWVLVVVAPTRSAKILGVFPLHTKSHYFLGSSLMRGLAEKGHDVTVINTRGEKDPPKNGTYRDIIVTSELTKSDGPGRDLFPIHRLSFITYNLYMNTLGKMITETTLSHHEVQNLVYSDEKFDIVIIEQFVNDGLKVLAHHFQAPLVLFSTCGSNSWINPLVGNPAPPTYIPEQNIIFDPRNFLDRVKNVLIYTFGLLNRNLLFFPAQNEIMKKYFPEAPDLDVLNYNVSLVLLNSHWSTNMAVPRVPNMVDIGGFHIKPPKGLPPNLQKFLDEAPEGVVYFSMGSALQSSNLATEKREALLRVFSKLKHKVLWKWEDEVLPGRPKNVQIGKWLPQQDILAHPNVKVFITHGGLLSFTESVYHGVPVLAIPVYGDQIWNAAEAATNGFGRYILYKDLDEGELEEALDDVLNNPKYRDNMKRRSKIMRDRRYSPIDEADYWIQYVIRHQGAPHLRIAGLDLPWYQYLSLDVVAFVIGVTSLLIYLLYILISFVVKKIRKTPHSNKTKTS</sequence>
<dbReference type="PROSITE" id="PS00375">
    <property type="entry name" value="UDPGT"/>
    <property type="match status" value="4"/>
</dbReference>
<keyword evidence="5" id="KW-0732">Signal</keyword>
<dbReference type="PANTHER" id="PTHR48043:SF159">
    <property type="entry name" value="EG:EG0003.4 PROTEIN-RELATED"/>
    <property type="match status" value="1"/>
</dbReference>
<organism evidence="6 7">
    <name type="scientific">Zophobas morio</name>
    <dbReference type="NCBI Taxonomy" id="2755281"/>
    <lineage>
        <taxon>Eukaryota</taxon>
        <taxon>Metazoa</taxon>
        <taxon>Ecdysozoa</taxon>
        <taxon>Arthropoda</taxon>
        <taxon>Hexapoda</taxon>
        <taxon>Insecta</taxon>
        <taxon>Pterygota</taxon>
        <taxon>Neoptera</taxon>
        <taxon>Endopterygota</taxon>
        <taxon>Coleoptera</taxon>
        <taxon>Polyphaga</taxon>
        <taxon>Cucujiformia</taxon>
        <taxon>Tenebrionidae</taxon>
        <taxon>Zophobas</taxon>
    </lineage>
</organism>
<dbReference type="Proteomes" id="UP001168821">
    <property type="component" value="Unassembled WGS sequence"/>
</dbReference>
<evidence type="ECO:0000256" key="5">
    <source>
        <dbReference type="SAM" id="SignalP"/>
    </source>
</evidence>
<dbReference type="EMBL" id="JALNTZ010000008">
    <property type="protein sequence ID" value="KAJ3642475.1"/>
    <property type="molecule type" value="Genomic_DNA"/>
</dbReference>
<proteinExistence type="inferred from homology"/>
<evidence type="ECO:0008006" key="8">
    <source>
        <dbReference type="Google" id="ProtNLM"/>
    </source>
</evidence>
<dbReference type="CDD" id="cd03784">
    <property type="entry name" value="GT1_Gtf-like"/>
    <property type="match status" value="4"/>
</dbReference>
<comment type="similarity">
    <text evidence="1">Belongs to the UDP-glycosyltransferase family.</text>
</comment>
<comment type="caution">
    <text evidence="6">The sequence shown here is derived from an EMBL/GenBank/DDBJ whole genome shotgun (WGS) entry which is preliminary data.</text>
</comment>
<keyword evidence="4" id="KW-0812">Transmembrane</keyword>
<feature type="transmembrane region" description="Helical" evidence="4">
    <location>
        <begin position="465"/>
        <end position="491"/>
    </location>
</feature>
<protein>
    <recommendedName>
        <fullName evidence="8">UDP-glycosyltransferases domain-containing protein</fullName>
    </recommendedName>
</protein>
<feature type="transmembrane region" description="Helical" evidence="4">
    <location>
        <begin position="964"/>
        <end position="991"/>
    </location>
</feature>
<dbReference type="Gene3D" id="3.40.50.2000">
    <property type="entry name" value="Glycogen Phosphorylase B"/>
    <property type="match status" value="4"/>
</dbReference>
<evidence type="ECO:0000313" key="7">
    <source>
        <dbReference type="Proteomes" id="UP001168821"/>
    </source>
</evidence>
<keyword evidence="7" id="KW-1185">Reference proteome</keyword>
<keyword evidence="2" id="KW-0328">Glycosyltransferase</keyword>
<dbReference type="InterPro" id="IPR035595">
    <property type="entry name" value="UDP_glycos_trans_CS"/>
</dbReference>
<dbReference type="InterPro" id="IPR002213">
    <property type="entry name" value="UDP_glucos_trans"/>
</dbReference>
<keyword evidence="4" id="KW-1133">Transmembrane helix</keyword>
<feature type="transmembrane region" description="Helical" evidence="4">
    <location>
        <begin position="498"/>
        <end position="521"/>
    </location>
</feature>
<evidence type="ECO:0000256" key="4">
    <source>
        <dbReference type="SAM" id="Phobius"/>
    </source>
</evidence>
<evidence type="ECO:0000256" key="1">
    <source>
        <dbReference type="ARBA" id="ARBA00009995"/>
    </source>
</evidence>
<accession>A0AA38HR68</accession>
<reference evidence="6" key="1">
    <citation type="journal article" date="2023" name="G3 (Bethesda)">
        <title>Whole genome assemblies of Zophobas morio and Tenebrio molitor.</title>
        <authorList>
            <person name="Kaur S."/>
            <person name="Stinson S.A."/>
            <person name="diCenzo G.C."/>
        </authorList>
    </citation>
    <scope>NUCLEOTIDE SEQUENCE</scope>
    <source>
        <strain evidence="6">QUZm001</strain>
    </source>
</reference>
<evidence type="ECO:0000256" key="3">
    <source>
        <dbReference type="ARBA" id="ARBA00022679"/>
    </source>
</evidence>
<keyword evidence="4" id="KW-0472">Membrane</keyword>
<dbReference type="InterPro" id="IPR050271">
    <property type="entry name" value="UDP-glycosyltransferase"/>
</dbReference>
<evidence type="ECO:0000313" key="6">
    <source>
        <dbReference type="EMBL" id="KAJ3642475.1"/>
    </source>
</evidence>
<dbReference type="GO" id="GO:0008194">
    <property type="term" value="F:UDP-glycosyltransferase activity"/>
    <property type="evidence" value="ECO:0007669"/>
    <property type="project" value="InterPro"/>
</dbReference>
<feature type="transmembrane region" description="Helical" evidence="4">
    <location>
        <begin position="1456"/>
        <end position="1480"/>
    </location>
</feature>
<gene>
    <name evidence="6" type="ORF">Zmor_025260</name>
</gene>
<feature type="transmembrane region" description="Helical" evidence="4">
    <location>
        <begin position="1492"/>
        <end position="1509"/>
    </location>
</feature>